<dbReference type="InterPro" id="IPR000084">
    <property type="entry name" value="PE-PGRS_N"/>
</dbReference>
<evidence type="ECO:0000313" key="4">
    <source>
        <dbReference type="Proteomes" id="UP000268285"/>
    </source>
</evidence>
<dbReference type="InterPro" id="IPR029058">
    <property type="entry name" value="AB_hydrolase_fold"/>
</dbReference>
<protein>
    <submittedName>
        <fullName evidence="3">PE family protein PE3</fullName>
    </submittedName>
</protein>
<feature type="domain" description="PE" evidence="1">
    <location>
        <begin position="4"/>
        <end position="93"/>
    </location>
</feature>
<feature type="domain" description="PE-PPE" evidence="2">
    <location>
        <begin position="177"/>
        <end position="399"/>
    </location>
</feature>
<dbReference type="OrthoDB" id="4568361at2"/>
<dbReference type="Pfam" id="PF08237">
    <property type="entry name" value="PE-PPE"/>
    <property type="match status" value="1"/>
</dbReference>
<dbReference type="EMBL" id="UPHU01000001">
    <property type="protein sequence ID" value="VBA53169.1"/>
    <property type="molecule type" value="Genomic_DNA"/>
</dbReference>
<reference evidence="3 4" key="1">
    <citation type="submission" date="2018-09" db="EMBL/GenBank/DDBJ databases">
        <authorList>
            <person name="Tagini F."/>
        </authorList>
    </citation>
    <scope>NUCLEOTIDE SEQUENCE [LARGE SCALE GENOMIC DNA]</scope>
    <source>
        <strain evidence="3 4">MK142</strain>
    </source>
</reference>
<dbReference type="Proteomes" id="UP000268285">
    <property type="component" value="Unassembled WGS sequence"/>
</dbReference>
<organism evidence="3 4">
    <name type="scientific">Mycobacterium pseudokansasii</name>
    <dbReference type="NCBI Taxonomy" id="2341080"/>
    <lineage>
        <taxon>Bacteria</taxon>
        <taxon>Bacillati</taxon>
        <taxon>Actinomycetota</taxon>
        <taxon>Actinomycetes</taxon>
        <taxon>Mycobacteriales</taxon>
        <taxon>Mycobacteriaceae</taxon>
        <taxon>Mycobacterium</taxon>
    </lineage>
</organism>
<dbReference type="Pfam" id="PF00934">
    <property type="entry name" value="PE"/>
    <property type="match status" value="1"/>
</dbReference>
<keyword evidence="4" id="KW-1185">Reference proteome</keyword>
<evidence type="ECO:0000259" key="1">
    <source>
        <dbReference type="Pfam" id="PF00934"/>
    </source>
</evidence>
<gene>
    <name evidence="3" type="primary">PE3_11</name>
    <name evidence="3" type="ORF">LAUMK142_03908</name>
</gene>
<sequence>MSLVTTAPALMTSAATDLTALGLSVDAANVAAAAATTGVLAPAADEVSTAIAELFCAHARGYQAVTAQASTFLEEFVETLTAGARAYAGAEAAIASSLQDLVSEVNASIQAFGGSLIAGGSGVAALGGSAATSIPKAAAALAQDTALIMGGSGTPIPGQSYLDSVYEAFIKPRAPWAVPQGLATPAALYPYTGVMDLMFDTSVSRGVAILHEAITQQIASGNHVTVFGYSQSATISSLEMRALAALGPNAPTPDQLSFVLFGNPNNPNGGLFSRFSGLFVPSIGLTFSEATSADLFPTTVYTIEYDGIADFPRYPLNLLADLNALAGIYYLHGAIPSLTPEQLSGAIQLPTDGSTMTTYYLVRTPDLPLLYPLRSIPLIGNPLADLLQPNLTALVNLGYGDPRYGYSATPANVPTPFGLFPDVSPLTVLDLLVAGTHQGIADATHELMSLGLPDLSLLGAPDVMAFNLPMAFDAWVVHAGTFGGLRTYIDLAELHAATINFADALGRVAAMGYATLRATADMTSALAITLPSYNLNLFLDGIEQFAAGDPLGLVNAVGYPLAASTGLFVLGAGVELLVVVNAAETIVSEFSGSAA</sequence>
<dbReference type="RefSeq" id="WP_036400114.1">
    <property type="nucleotide sequence ID" value="NZ_JAIENV010000049.1"/>
</dbReference>
<dbReference type="Gene3D" id="1.10.287.850">
    <property type="entry name" value="HP0062-like domain"/>
    <property type="match status" value="1"/>
</dbReference>
<dbReference type="SUPFAM" id="SSF53474">
    <property type="entry name" value="alpha/beta-Hydrolases"/>
    <property type="match status" value="1"/>
</dbReference>
<accession>A0A498R043</accession>
<evidence type="ECO:0000313" key="3">
    <source>
        <dbReference type="EMBL" id="VBA53169.1"/>
    </source>
</evidence>
<dbReference type="InterPro" id="IPR038332">
    <property type="entry name" value="PPE_sf"/>
</dbReference>
<dbReference type="InterPro" id="IPR013228">
    <property type="entry name" value="PE-PPE_C"/>
</dbReference>
<evidence type="ECO:0000259" key="2">
    <source>
        <dbReference type="Pfam" id="PF08237"/>
    </source>
</evidence>
<proteinExistence type="predicted"/>
<dbReference type="Gene3D" id="3.40.50.1820">
    <property type="entry name" value="alpha/beta hydrolase"/>
    <property type="match status" value="1"/>
</dbReference>
<dbReference type="AlphaFoldDB" id="A0A498R043"/>
<name>A0A498R043_9MYCO</name>
<dbReference type="SUPFAM" id="SSF140459">
    <property type="entry name" value="PE/PPE dimer-like"/>
    <property type="match status" value="1"/>
</dbReference>